<dbReference type="GO" id="GO:0046872">
    <property type="term" value="F:metal ion binding"/>
    <property type="evidence" value="ECO:0007669"/>
    <property type="project" value="UniProtKB-KW"/>
</dbReference>
<evidence type="ECO:0000256" key="9">
    <source>
        <dbReference type="ARBA" id="ARBA00023239"/>
    </source>
</evidence>
<evidence type="ECO:0000256" key="6">
    <source>
        <dbReference type="ARBA" id="ARBA00022723"/>
    </source>
</evidence>
<evidence type="ECO:0000259" key="12">
    <source>
        <dbReference type="Pfam" id="PF03313"/>
    </source>
</evidence>
<gene>
    <name evidence="13" type="ORF">SAMN00017405_0655</name>
</gene>
<accession>A0A1W1V8R1</accession>
<keyword evidence="4 11" id="KW-0312">Gluconeogenesis</keyword>
<reference evidence="13 14" key="1">
    <citation type="submission" date="2017-04" db="EMBL/GenBank/DDBJ databases">
        <authorList>
            <person name="Afonso C.L."/>
            <person name="Miller P.J."/>
            <person name="Scott M.A."/>
            <person name="Spackman E."/>
            <person name="Goraichik I."/>
            <person name="Dimitrov K.M."/>
            <person name="Suarez D.L."/>
            <person name="Swayne D.E."/>
        </authorList>
    </citation>
    <scope>NUCLEOTIDE SEQUENCE [LARGE SCALE GENOMIC DNA]</scope>
    <source>
        <strain evidence="13 14">DSM 11270</strain>
    </source>
</reference>
<dbReference type="PANTHER" id="PTHR30182">
    <property type="entry name" value="L-SERINE DEHYDRATASE"/>
    <property type="match status" value="1"/>
</dbReference>
<keyword evidence="6 11" id="KW-0479">Metal-binding</keyword>
<dbReference type="AlphaFoldDB" id="A0A1W1V8R1"/>
<dbReference type="EMBL" id="FWWT01000016">
    <property type="protein sequence ID" value="SMB89742.1"/>
    <property type="molecule type" value="Genomic_DNA"/>
</dbReference>
<evidence type="ECO:0000256" key="7">
    <source>
        <dbReference type="ARBA" id="ARBA00023004"/>
    </source>
</evidence>
<keyword evidence="7 11" id="KW-0408">Iron</keyword>
<dbReference type="NCBIfam" id="TIGR00718">
    <property type="entry name" value="sda_alpha"/>
    <property type="match status" value="1"/>
</dbReference>
<feature type="domain" description="Serine dehydratase-like alpha subunit" evidence="12">
    <location>
        <begin position="19"/>
        <end position="277"/>
    </location>
</feature>
<dbReference type="GO" id="GO:0051539">
    <property type="term" value="F:4 iron, 4 sulfur cluster binding"/>
    <property type="evidence" value="ECO:0007669"/>
    <property type="project" value="UniProtKB-UniRule"/>
</dbReference>
<dbReference type="PANTHER" id="PTHR30182:SF1">
    <property type="entry name" value="L-SERINE DEHYDRATASE 1"/>
    <property type="match status" value="1"/>
</dbReference>
<evidence type="ECO:0000256" key="2">
    <source>
        <dbReference type="ARBA" id="ARBA00004742"/>
    </source>
</evidence>
<evidence type="ECO:0000256" key="5">
    <source>
        <dbReference type="ARBA" id="ARBA00022485"/>
    </source>
</evidence>
<comment type="cofactor">
    <cofactor evidence="1 11">
        <name>[4Fe-4S] cluster</name>
        <dbReference type="ChEBI" id="CHEBI:49883"/>
    </cofactor>
</comment>
<dbReference type="InterPro" id="IPR051318">
    <property type="entry name" value="Fe-S_L-Ser"/>
</dbReference>
<dbReference type="Proteomes" id="UP000192731">
    <property type="component" value="Unassembled WGS sequence"/>
</dbReference>
<keyword evidence="9 11" id="KW-0456">Lyase</keyword>
<evidence type="ECO:0000256" key="11">
    <source>
        <dbReference type="RuleBase" id="RU366059"/>
    </source>
</evidence>
<keyword evidence="5 11" id="KW-0004">4Fe-4S</keyword>
<comment type="catalytic activity">
    <reaction evidence="10 11">
        <text>L-serine = pyruvate + NH4(+)</text>
        <dbReference type="Rhea" id="RHEA:19169"/>
        <dbReference type="ChEBI" id="CHEBI:15361"/>
        <dbReference type="ChEBI" id="CHEBI:28938"/>
        <dbReference type="ChEBI" id="CHEBI:33384"/>
        <dbReference type="EC" id="4.3.1.17"/>
    </reaction>
</comment>
<proteinExistence type="inferred from homology"/>
<protein>
    <recommendedName>
        <fullName evidence="11">L-serine dehydratase</fullName>
        <ecNumber evidence="11">4.3.1.17</ecNumber>
    </recommendedName>
</protein>
<evidence type="ECO:0000313" key="13">
    <source>
        <dbReference type="EMBL" id="SMB89742.1"/>
    </source>
</evidence>
<evidence type="ECO:0000256" key="8">
    <source>
        <dbReference type="ARBA" id="ARBA00023014"/>
    </source>
</evidence>
<evidence type="ECO:0000256" key="3">
    <source>
        <dbReference type="ARBA" id="ARBA00008636"/>
    </source>
</evidence>
<comment type="similarity">
    <text evidence="3 11">Belongs to the iron-sulfur dependent L-serine dehydratase family.</text>
</comment>
<evidence type="ECO:0000256" key="1">
    <source>
        <dbReference type="ARBA" id="ARBA00001966"/>
    </source>
</evidence>
<keyword evidence="14" id="KW-1185">Reference proteome</keyword>
<dbReference type="InterPro" id="IPR005130">
    <property type="entry name" value="Ser_deHydtase-like_asu"/>
</dbReference>
<dbReference type="GO" id="GO:0006094">
    <property type="term" value="P:gluconeogenesis"/>
    <property type="evidence" value="ECO:0007669"/>
    <property type="project" value="UniProtKB-KW"/>
</dbReference>
<dbReference type="STRING" id="656914.SAMN00017405_0655"/>
<evidence type="ECO:0000313" key="14">
    <source>
        <dbReference type="Proteomes" id="UP000192731"/>
    </source>
</evidence>
<dbReference type="InterPro" id="IPR004642">
    <property type="entry name" value="Ser_deHydtase_asu"/>
</dbReference>
<dbReference type="Pfam" id="PF03313">
    <property type="entry name" value="SDH_alpha"/>
    <property type="match status" value="1"/>
</dbReference>
<organism evidence="13 14">
    <name type="scientific">Desulfonispora thiosulfatigenes DSM 11270</name>
    <dbReference type="NCBI Taxonomy" id="656914"/>
    <lineage>
        <taxon>Bacteria</taxon>
        <taxon>Bacillati</taxon>
        <taxon>Bacillota</taxon>
        <taxon>Clostridia</taxon>
        <taxon>Eubacteriales</taxon>
        <taxon>Peptococcaceae</taxon>
        <taxon>Desulfonispora</taxon>
    </lineage>
</organism>
<comment type="pathway">
    <text evidence="2">Carbohydrate biosynthesis; gluconeogenesis.</text>
</comment>
<evidence type="ECO:0000256" key="4">
    <source>
        <dbReference type="ARBA" id="ARBA00022432"/>
    </source>
</evidence>
<dbReference type="OrthoDB" id="9805537at2"/>
<dbReference type="EC" id="4.3.1.17" evidence="11"/>
<sequence>MVNFNSIEDLIIESERRLISIGQLVKEWEAEKKEISITEVEEKMRTNWGIMKESIILGINNPQKSMGGLIGGEGRRLHDYCLTQKTLSGNLVNLAVARALAVLEVNASMGKIVAAPTAGSSGIIPGVLLTMQEHLGVDDDRVIDALFTSSGFGIIIAQKASVSGAAGGCQAECGSAAGMIAASVVELSGGSPRQAGHACAMVLKNILGLICDPVAGLVEVPCAKRNALGASLSLTCADMALAGIKSVIPIDEVIVTMGEVGRCLPESLRETSKGGLAVTPTGKKIAKKIFTEKK</sequence>
<keyword evidence="8 11" id="KW-0411">Iron-sulfur</keyword>
<name>A0A1W1V8R1_DESTI</name>
<evidence type="ECO:0000256" key="10">
    <source>
        <dbReference type="ARBA" id="ARBA00049406"/>
    </source>
</evidence>
<dbReference type="GO" id="GO:0003941">
    <property type="term" value="F:L-serine ammonia-lyase activity"/>
    <property type="evidence" value="ECO:0007669"/>
    <property type="project" value="UniProtKB-UniRule"/>
</dbReference>